<organism evidence="1 2">
    <name type="scientific">Leptospira kirschneri serovar Bulgarica str. Nikolaevo</name>
    <dbReference type="NCBI Taxonomy" id="1240687"/>
    <lineage>
        <taxon>Bacteria</taxon>
        <taxon>Pseudomonadati</taxon>
        <taxon>Spirochaetota</taxon>
        <taxon>Spirochaetia</taxon>
        <taxon>Leptospirales</taxon>
        <taxon>Leptospiraceae</taxon>
        <taxon>Leptospira</taxon>
    </lineage>
</organism>
<comment type="caution">
    <text evidence="1">The sequence shown here is derived from an EMBL/GenBank/DDBJ whole genome shotgun (WGS) entry which is preliminary data.</text>
</comment>
<dbReference type="AlphaFoldDB" id="M6FF21"/>
<accession>M6FF21</accession>
<reference evidence="1 2" key="1">
    <citation type="submission" date="2013-01" db="EMBL/GenBank/DDBJ databases">
        <authorList>
            <person name="Harkins D.M."/>
            <person name="Durkin A.S."/>
            <person name="Brinkac L.M."/>
            <person name="Haft D.H."/>
            <person name="Selengut J.D."/>
            <person name="Sanka R."/>
            <person name="DePew J."/>
            <person name="Purushe J."/>
            <person name="Galloway R.L."/>
            <person name="Vinetz J.M."/>
            <person name="Sutton G.G."/>
            <person name="Nierman W.C."/>
            <person name="Fouts D.E."/>
        </authorList>
    </citation>
    <scope>NUCLEOTIDE SEQUENCE [LARGE SCALE GENOMIC DNA]</scope>
    <source>
        <strain evidence="1 2">Nikolaevo</strain>
    </source>
</reference>
<dbReference type="EMBL" id="ANCE01000190">
    <property type="protein sequence ID" value="EMK21421.1"/>
    <property type="molecule type" value="Genomic_DNA"/>
</dbReference>
<dbReference type="PATRIC" id="fig|1240687.3.peg.4024"/>
<sequence length="38" mass="4214">MTLQGDSSMTLVHENCSHSQILGICTNSQKLNLTVYFV</sequence>
<protein>
    <submittedName>
        <fullName evidence="1">Uncharacterized protein</fullName>
    </submittedName>
</protein>
<dbReference type="Proteomes" id="UP000011980">
    <property type="component" value="Unassembled WGS sequence"/>
</dbReference>
<name>M6FF21_9LEPT</name>
<evidence type="ECO:0000313" key="2">
    <source>
        <dbReference type="Proteomes" id="UP000011980"/>
    </source>
</evidence>
<gene>
    <name evidence="1" type="ORF">LEP1GSC008_4430</name>
</gene>
<proteinExistence type="predicted"/>
<evidence type="ECO:0000313" key="1">
    <source>
        <dbReference type="EMBL" id="EMK21421.1"/>
    </source>
</evidence>